<evidence type="ECO:0008006" key="3">
    <source>
        <dbReference type="Google" id="ProtNLM"/>
    </source>
</evidence>
<dbReference type="PANTHER" id="PTHR33180:SF31">
    <property type="entry name" value="POLYPROTEIN PROTEIN"/>
    <property type="match status" value="1"/>
</dbReference>
<evidence type="ECO:0000313" key="1">
    <source>
        <dbReference type="EMBL" id="KAG5599288.1"/>
    </source>
</evidence>
<dbReference type="AlphaFoldDB" id="A0A9J5YI14"/>
<evidence type="ECO:0000313" key="2">
    <source>
        <dbReference type="Proteomes" id="UP000824120"/>
    </source>
</evidence>
<reference evidence="1 2" key="1">
    <citation type="submission" date="2020-09" db="EMBL/GenBank/DDBJ databases">
        <title>De no assembly of potato wild relative species, Solanum commersonii.</title>
        <authorList>
            <person name="Cho K."/>
        </authorList>
    </citation>
    <scope>NUCLEOTIDE SEQUENCE [LARGE SCALE GENOMIC DNA]</scope>
    <source>
        <strain evidence="1">LZ3.2</strain>
        <tissue evidence="1">Leaf</tissue>
    </source>
</reference>
<sequence length="238" mass="26186">MPSQNELIHYLAKKAYLGCIIDETRINLKITMAHEKTGSKVIPRDVKNDVEVIPISSTSIRRIKVEYLKAEAEKNKAALVDFSPVLDTDTLHADSDPWAFGGHLRVYGPKVVIAAPRRDTDQLKSTNLSMSFRLMGILDVPEMPPATTKDDVWVEEAVNPESKVEKDEEMLEVTEEASYEGLTEIEEGMVDAVMKDSLADTPLTNPSRPTKVDMTLGIDAQDQSVASGTNALTDGVTV</sequence>
<keyword evidence="2" id="KW-1185">Reference proteome</keyword>
<proteinExistence type="predicted"/>
<dbReference type="EMBL" id="JACXVP010000006">
    <property type="protein sequence ID" value="KAG5599288.1"/>
    <property type="molecule type" value="Genomic_DNA"/>
</dbReference>
<dbReference type="PANTHER" id="PTHR33180">
    <property type="entry name" value="PHOTOSYSTEM II CP43 REACTION CENTER PROTEIN"/>
    <property type="match status" value="1"/>
</dbReference>
<name>A0A9J5YI14_SOLCO</name>
<dbReference type="Proteomes" id="UP000824120">
    <property type="component" value="Chromosome 6"/>
</dbReference>
<comment type="caution">
    <text evidence="1">The sequence shown here is derived from an EMBL/GenBank/DDBJ whole genome shotgun (WGS) entry which is preliminary data.</text>
</comment>
<gene>
    <name evidence="1" type="ORF">H5410_030658</name>
</gene>
<dbReference type="OrthoDB" id="1328693at2759"/>
<protein>
    <recommendedName>
        <fullName evidence="3">Polyprotein protein</fullName>
    </recommendedName>
</protein>
<organism evidence="1 2">
    <name type="scientific">Solanum commersonii</name>
    <name type="common">Commerson's wild potato</name>
    <name type="synonym">Commerson's nightshade</name>
    <dbReference type="NCBI Taxonomy" id="4109"/>
    <lineage>
        <taxon>Eukaryota</taxon>
        <taxon>Viridiplantae</taxon>
        <taxon>Streptophyta</taxon>
        <taxon>Embryophyta</taxon>
        <taxon>Tracheophyta</taxon>
        <taxon>Spermatophyta</taxon>
        <taxon>Magnoliopsida</taxon>
        <taxon>eudicotyledons</taxon>
        <taxon>Gunneridae</taxon>
        <taxon>Pentapetalae</taxon>
        <taxon>asterids</taxon>
        <taxon>lamiids</taxon>
        <taxon>Solanales</taxon>
        <taxon>Solanaceae</taxon>
        <taxon>Solanoideae</taxon>
        <taxon>Solaneae</taxon>
        <taxon>Solanum</taxon>
    </lineage>
</organism>
<accession>A0A9J5YI14</accession>